<reference evidence="3" key="2">
    <citation type="submission" date="2024-10" db="UniProtKB">
        <authorList>
            <consortium name="EnsemblProtists"/>
        </authorList>
    </citation>
    <scope>IDENTIFICATION</scope>
</reference>
<dbReference type="InterPro" id="IPR037274">
    <property type="entry name" value="Znf_CHY_sf"/>
</dbReference>
<keyword evidence="2" id="KW-0812">Transmembrane</keyword>
<feature type="region of interest" description="Disordered" evidence="1">
    <location>
        <begin position="1"/>
        <end position="24"/>
    </location>
</feature>
<dbReference type="STRING" id="2903.R1DVE9"/>
<keyword evidence="4" id="KW-1185">Reference proteome</keyword>
<reference evidence="4" key="1">
    <citation type="journal article" date="2013" name="Nature">
        <title>Pan genome of the phytoplankton Emiliania underpins its global distribution.</title>
        <authorList>
            <person name="Read B.A."/>
            <person name="Kegel J."/>
            <person name="Klute M.J."/>
            <person name="Kuo A."/>
            <person name="Lefebvre S.C."/>
            <person name="Maumus F."/>
            <person name="Mayer C."/>
            <person name="Miller J."/>
            <person name="Monier A."/>
            <person name="Salamov A."/>
            <person name="Young J."/>
            <person name="Aguilar M."/>
            <person name="Claverie J.M."/>
            <person name="Frickenhaus S."/>
            <person name="Gonzalez K."/>
            <person name="Herman E.K."/>
            <person name="Lin Y.C."/>
            <person name="Napier J."/>
            <person name="Ogata H."/>
            <person name="Sarno A.F."/>
            <person name="Shmutz J."/>
            <person name="Schroeder D."/>
            <person name="de Vargas C."/>
            <person name="Verret F."/>
            <person name="von Dassow P."/>
            <person name="Valentin K."/>
            <person name="Van de Peer Y."/>
            <person name="Wheeler G."/>
            <person name="Dacks J.B."/>
            <person name="Delwiche C.F."/>
            <person name="Dyhrman S.T."/>
            <person name="Glockner G."/>
            <person name="John U."/>
            <person name="Richards T."/>
            <person name="Worden A.Z."/>
            <person name="Zhang X."/>
            <person name="Grigoriev I.V."/>
            <person name="Allen A.E."/>
            <person name="Bidle K."/>
            <person name="Borodovsky M."/>
            <person name="Bowler C."/>
            <person name="Brownlee C."/>
            <person name="Cock J.M."/>
            <person name="Elias M."/>
            <person name="Gladyshev V.N."/>
            <person name="Groth M."/>
            <person name="Guda C."/>
            <person name="Hadaegh A."/>
            <person name="Iglesias-Rodriguez M.D."/>
            <person name="Jenkins J."/>
            <person name="Jones B.M."/>
            <person name="Lawson T."/>
            <person name="Leese F."/>
            <person name="Lindquist E."/>
            <person name="Lobanov A."/>
            <person name="Lomsadze A."/>
            <person name="Malik S.B."/>
            <person name="Marsh M.E."/>
            <person name="Mackinder L."/>
            <person name="Mock T."/>
            <person name="Mueller-Roeber B."/>
            <person name="Pagarete A."/>
            <person name="Parker M."/>
            <person name="Probert I."/>
            <person name="Quesneville H."/>
            <person name="Raines C."/>
            <person name="Rensing S.A."/>
            <person name="Riano-Pachon D.M."/>
            <person name="Richier S."/>
            <person name="Rokitta S."/>
            <person name="Shiraiwa Y."/>
            <person name="Soanes D.M."/>
            <person name="van der Giezen M."/>
            <person name="Wahlund T.M."/>
            <person name="Williams B."/>
            <person name="Wilson W."/>
            <person name="Wolfe G."/>
            <person name="Wurch L.L."/>
        </authorList>
    </citation>
    <scope>NUCLEOTIDE SEQUENCE</scope>
</reference>
<keyword evidence="2" id="KW-0472">Membrane</keyword>
<sequence>MGRQSTLKADKGGKKLGSADQKKDKAKKSDPTFYYLAAGGGAFVALLIGTAHALKRARRAARLAKRRCESAANTAGACAGVEDSGAAQSENCAAARAALEACTAESPPGWVLSETQILGVAGAVLTLLVVGAACAVLGERAMLRWRAWRAAAAERARRLAAAASRVELTHLWADLGCVWCDKCSAVLAATLRPAFLGSAAGLSAAAFLDTAGCTLADVPRFGLLLMCACGAEREVSDPARGRRVRDGCRECHSPQPLYFSNVTLSLLKKLRKKNASQLASLGLSVGKPLPNKGACKHFKHSYRWLRFPCCGRAHPPCSSCGNTFTRPGGGHWQGGDGCRDQTRLAKSDSRKHKARAAPSLLPSPAAGTSAAGAKKTVSAKSQRVGAAGSRATAAKKLAMARPA</sequence>
<accession>A0A0D3J4M5</accession>
<feature type="region of interest" description="Disordered" evidence="1">
    <location>
        <begin position="331"/>
        <end position="403"/>
    </location>
</feature>
<feature type="compositionally biased region" description="Low complexity" evidence="1">
    <location>
        <begin position="356"/>
        <end position="376"/>
    </location>
</feature>
<feature type="compositionally biased region" description="Basic and acidic residues" evidence="1">
    <location>
        <begin position="337"/>
        <end position="348"/>
    </location>
</feature>
<feature type="transmembrane region" description="Helical" evidence="2">
    <location>
        <begin position="32"/>
        <end position="54"/>
    </location>
</feature>
<dbReference type="eggNOG" id="KOG1940">
    <property type="taxonomic scope" value="Eukaryota"/>
</dbReference>
<dbReference type="EnsemblProtists" id="EOD18460">
    <property type="protein sequence ID" value="EOD18460"/>
    <property type="gene ID" value="EMIHUDRAFT_448067"/>
</dbReference>
<dbReference type="RefSeq" id="XP_005770889.1">
    <property type="nucleotide sequence ID" value="XM_005770832.1"/>
</dbReference>
<dbReference type="SUPFAM" id="SSF161219">
    <property type="entry name" value="CHY zinc finger-like"/>
    <property type="match status" value="1"/>
</dbReference>
<name>A0A0D3J4M5_EMIH1</name>
<dbReference type="AlphaFoldDB" id="A0A0D3J4M5"/>
<dbReference type="KEGG" id="ehx:EMIHUDRAFT_448067"/>
<evidence type="ECO:0000313" key="3">
    <source>
        <dbReference type="EnsemblProtists" id="EOD18460"/>
    </source>
</evidence>
<organism evidence="3 4">
    <name type="scientific">Emiliania huxleyi (strain CCMP1516)</name>
    <dbReference type="NCBI Taxonomy" id="280463"/>
    <lineage>
        <taxon>Eukaryota</taxon>
        <taxon>Haptista</taxon>
        <taxon>Haptophyta</taxon>
        <taxon>Prymnesiophyceae</taxon>
        <taxon>Isochrysidales</taxon>
        <taxon>Noelaerhabdaceae</taxon>
        <taxon>Emiliania</taxon>
    </lineage>
</organism>
<evidence type="ECO:0000313" key="4">
    <source>
        <dbReference type="Proteomes" id="UP000013827"/>
    </source>
</evidence>
<keyword evidence="2" id="KW-1133">Transmembrane helix</keyword>
<evidence type="ECO:0000256" key="2">
    <source>
        <dbReference type="SAM" id="Phobius"/>
    </source>
</evidence>
<feature type="transmembrane region" description="Helical" evidence="2">
    <location>
        <begin position="117"/>
        <end position="138"/>
    </location>
</feature>
<dbReference type="HOGENOM" id="CLU_684125_0_0_1"/>
<evidence type="ECO:0000256" key="1">
    <source>
        <dbReference type="SAM" id="MobiDB-lite"/>
    </source>
</evidence>
<proteinExistence type="predicted"/>
<dbReference type="Proteomes" id="UP000013827">
    <property type="component" value="Unassembled WGS sequence"/>
</dbReference>
<dbReference type="PaxDb" id="2903-EOD18460"/>
<dbReference type="GO" id="GO:0008270">
    <property type="term" value="F:zinc ion binding"/>
    <property type="evidence" value="ECO:0007669"/>
    <property type="project" value="InterPro"/>
</dbReference>
<dbReference type="GeneID" id="19046461"/>
<protein>
    <submittedName>
        <fullName evidence="3">Uncharacterized protein</fullName>
    </submittedName>
</protein>